<protein>
    <submittedName>
        <fullName evidence="3">Uncharacterized protein</fullName>
    </submittedName>
</protein>
<feature type="transmembrane region" description="Helical" evidence="2">
    <location>
        <begin position="404"/>
        <end position="424"/>
    </location>
</feature>
<feature type="compositionally biased region" description="Basic and acidic residues" evidence="1">
    <location>
        <begin position="156"/>
        <end position="168"/>
    </location>
</feature>
<dbReference type="Proteomes" id="UP000518266">
    <property type="component" value="Unassembled WGS sequence"/>
</dbReference>
<feature type="region of interest" description="Disordered" evidence="1">
    <location>
        <begin position="315"/>
        <end position="340"/>
    </location>
</feature>
<evidence type="ECO:0000256" key="1">
    <source>
        <dbReference type="SAM" id="MobiDB-lite"/>
    </source>
</evidence>
<feature type="compositionally biased region" description="Acidic residues" evidence="1">
    <location>
        <begin position="577"/>
        <end position="596"/>
    </location>
</feature>
<feature type="compositionally biased region" description="Gly residues" evidence="1">
    <location>
        <begin position="136"/>
        <end position="155"/>
    </location>
</feature>
<evidence type="ECO:0000313" key="3">
    <source>
        <dbReference type="EMBL" id="KAF3855501.1"/>
    </source>
</evidence>
<sequence length="618" mass="66651">MLMMSRRWFVSSPKHGRRRVVMRSTQTAGGRKGGDGHLPRGRGRGGGEEEEEEEEDRLGIIIPPRIMAGGEGDDRGGGGEGVEEEEEEERRMRGRKRRIITQERERELNERGRGERERERNPAGRETAAPWEERGGGGGRGGGGRGGGVNNGGGYERIRSVDRNDREVSAGGSVRHLNASSVRCSRAHENVLYREVLPGNRLLSRRLLTKTNRLPGWPSAFSLQISPDRRYQNSILATVAKMAAADAKHSRKQPAKSQKQKTPAPRTLRNLPHASSLASRRPDLQLAESGEGVVTQRNHGVALQVEFSQRWAGGEGSIREGGQAVRPQPEDTEAGEDRSGAGVRVPLSCYLGRGFESRRYSGESRRGAVFLSPVVLISAAVTTGNRCYRSNEEDEEEEDEEDLLLGSSGVVVVALGVVVVALGVEVVALGVVVVALGVVVVALGVVVVALGVEVVALGVEVVALGRPDLQLAESGEGVVTQRNHGVALQVEFSQRWAGGEGSIREGGQAVRPQPEDTEAGEDRSGAGVRVPLSCYLGRGFESRRYSGESRCGAVFLSPVGLISAAVTTGNRCYRSNEEDEEEEDEEDVEPEIDPDTTTDRKTNSQPMGGGLDRDVIES</sequence>
<name>A0A7J5Z305_DISMA</name>
<feature type="transmembrane region" description="Helical" evidence="2">
    <location>
        <begin position="431"/>
        <end position="452"/>
    </location>
</feature>
<feature type="region of interest" description="Disordered" evidence="1">
    <location>
        <begin position="500"/>
        <end position="525"/>
    </location>
</feature>
<organism evidence="3 4">
    <name type="scientific">Dissostichus mawsoni</name>
    <name type="common">Antarctic cod</name>
    <dbReference type="NCBI Taxonomy" id="36200"/>
    <lineage>
        <taxon>Eukaryota</taxon>
        <taxon>Metazoa</taxon>
        <taxon>Chordata</taxon>
        <taxon>Craniata</taxon>
        <taxon>Vertebrata</taxon>
        <taxon>Euteleostomi</taxon>
        <taxon>Actinopterygii</taxon>
        <taxon>Neopterygii</taxon>
        <taxon>Teleostei</taxon>
        <taxon>Neoteleostei</taxon>
        <taxon>Acanthomorphata</taxon>
        <taxon>Eupercaria</taxon>
        <taxon>Perciformes</taxon>
        <taxon>Notothenioidei</taxon>
        <taxon>Nototheniidae</taxon>
        <taxon>Dissostichus</taxon>
    </lineage>
</organism>
<gene>
    <name evidence="3" type="ORF">F7725_016224</name>
</gene>
<reference evidence="3 4" key="1">
    <citation type="submission" date="2020-03" db="EMBL/GenBank/DDBJ databases">
        <title>Dissostichus mawsoni Genome sequencing and assembly.</title>
        <authorList>
            <person name="Park H."/>
        </authorList>
    </citation>
    <scope>NUCLEOTIDE SEQUENCE [LARGE SCALE GENOMIC DNA]</scope>
    <source>
        <strain evidence="3">DM0001</strain>
        <tissue evidence="3">Muscle</tissue>
    </source>
</reference>
<proteinExistence type="predicted"/>
<feature type="compositionally biased region" description="Basic and acidic residues" evidence="1">
    <location>
        <begin position="100"/>
        <end position="123"/>
    </location>
</feature>
<evidence type="ECO:0000313" key="4">
    <source>
        <dbReference type="Proteomes" id="UP000518266"/>
    </source>
</evidence>
<accession>A0A7J5Z305</accession>
<keyword evidence="2" id="KW-0812">Transmembrane</keyword>
<dbReference type="AlphaFoldDB" id="A0A7J5Z305"/>
<dbReference type="EMBL" id="JAAKFY010000006">
    <property type="protein sequence ID" value="KAF3855501.1"/>
    <property type="molecule type" value="Genomic_DNA"/>
</dbReference>
<keyword evidence="2" id="KW-1133">Transmembrane helix</keyword>
<evidence type="ECO:0000256" key="2">
    <source>
        <dbReference type="SAM" id="Phobius"/>
    </source>
</evidence>
<comment type="caution">
    <text evidence="3">The sequence shown here is derived from an EMBL/GenBank/DDBJ whole genome shotgun (WGS) entry which is preliminary data.</text>
</comment>
<feature type="region of interest" description="Disordered" evidence="1">
    <location>
        <begin position="245"/>
        <end position="282"/>
    </location>
</feature>
<feature type="region of interest" description="Disordered" evidence="1">
    <location>
        <begin position="572"/>
        <end position="618"/>
    </location>
</feature>
<feature type="region of interest" description="Disordered" evidence="1">
    <location>
        <begin position="1"/>
        <end position="170"/>
    </location>
</feature>
<keyword evidence="4" id="KW-1185">Reference proteome</keyword>
<keyword evidence="2" id="KW-0472">Membrane</keyword>